<gene>
    <name evidence="2" type="ORF">KSX_49250</name>
</gene>
<feature type="compositionally biased region" description="Polar residues" evidence="1">
    <location>
        <begin position="45"/>
        <end position="54"/>
    </location>
</feature>
<evidence type="ECO:0000313" key="2">
    <source>
        <dbReference type="EMBL" id="GHO46762.1"/>
    </source>
</evidence>
<organism evidence="2 3">
    <name type="scientific">Ktedonospora formicarum</name>
    <dbReference type="NCBI Taxonomy" id="2778364"/>
    <lineage>
        <taxon>Bacteria</taxon>
        <taxon>Bacillati</taxon>
        <taxon>Chloroflexota</taxon>
        <taxon>Ktedonobacteria</taxon>
        <taxon>Ktedonobacterales</taxon>
        <taxon>Ktedonobacteraceae</taxon>
        <taxon>Ktedonospora</taxon>
    </lineage>
</organism>
<dbReference type="Proteomes" id="UP000612362">
    <property type="component" value="Unassembled WGS sequence"/>
</dbReference>
<name>A0A8J3I625_9CHLR</name>
<dbReference type="EMBL" id="BNJF01000002">
    <property type="protein sequence ID" value="GHO46762.1"/>
    <property type="molecule type" value="Genomic_DNA"/>
</dbReference>
<comment type="caution">
    <text evidence="2">The sequence shown here is derived from an EMBL/GenBank/DDBJ whole genome shotgun (WGS) entry which is preliminary data.</text>
</comment>
<sequence length="275" mass="28284">MRMHLTGRNWFNALFVAIVAILFVALTGCGIPPHARPGVAPSAPVSDSSMPLNQSRDKPSASASPTTDPSAPVKPSATGPRTICISLTREDLTGTSGQATQVEGEISGVDDATLTLSISGTQTVVTGSGPVKVTGSSPFGGKHTLKLTATVKGHVVGTALNQTDWSSGVRNCVTIKGDKIIGFEGRAHANVVNDAVEHVLLVRGEDREVRNTGGVDALTGDGKPLVAQDWHPVPANGYATETNVKVFGPPVDAGKDQGIVSTLIAQLDAGALVNN</sequence>
<proteinExistence type="predicted"/>
<accession>A0A8J3I625</accession>
<reference evidence="2" key="1">
    <citation type="submission" date="2020-10" db="EMBL/GenBank/DDBJ databases">
        <title>Taxonomic study of unclassified bacteria belonging to the class Ktedonobacteria.</title>
        <authorList>
            <person name="Yabe S."/>
            <person name="Wang C.M."/>
            <person name="Zheng Y."/>
            <person name="Sakai Y."/>
            <person name="Cavaletti L."/>
            <person name="Monciardini P."/>
            <person name="Donadio S."/>
        </authorList>
    </citation>
    <scope>NUCLEOTIDE SEQUENCE</scope>
    <source>
        <strain evidence="2">SOSP1-1</strain>
    </source>
</reference>
<feature type="region of interest" description="Disordered" evidence="1">
    <location>
        <begin position="37"/>
        <end position="80"/>
    </location>
</feature>
<evidence type="ECO:0000256" key="1">
    <source>
        <dbReference type="SAM" id="MobiDB-lite"/>
    </source>
</evidence>
<keyword evidence="3" id="KW-1185">Reference proteome</keyword>
<dbReference type="PROSITE" id="PS51257">
    <property type="entry name" value="PROKAR_LIPOPROTEIN"/>
    <property type="match status" value="1"/>
</dbReference>
<feature type="compositionally biased region" description="Low complexity" evidence="1">
    <location>
        <begin position="60"/>
        <end position="71"/>
    </location>
</feature>
<dbReference type="AlphaFoldDB" id="A0A8J3I625"/>
<evidence type="ECO:0008006" key="4">
    <source>
        <dbReference type="Google" id="ProtNLM"/>
    </source>
</evidence>
<evidence type="ECO:0000313" key="3">
    <source>
        <dbReference type="Proteomes" id="UP000612362"/>
    </source>
</evidence>
<protein>
    <recommendedName>
        <fullName evidence="4">Lipoprotein</fullName>
    </recommendedName>
</protein>